<dbReference type="GO" id="GO:0005737">
    <property type="term" value="C:cytoplasm"/>
    <property type="evidence" value="ECO:0007669"/>
    <property type="project" value="TreeGrafter"/>
</dbReference>
<dbReference type="AlphaFoldDB" id="A0AAD7UGN7"/>
<dbReference type="Gene3D" id="3.10.50.40">
    <property type="match status" value="1"/>
</dbReference>
<keyword evidence="3 5" id="KW-0697">Rotamase</keyword>
<sequence length="112" mass="12169">MKNDDDVTVEIFAAGDGMNYPQAGHTVTVHYSGYLPNGELFDSSRDRGKPFKFKLGGEQVIPGLDEGIAQLSIGERAKITIPPHMAYGDRGFPGLVPRNSALVFDIELITFA</sequence>
<dbReference type="SUPFAM" id="SSF54534">
    <property type="entry name" value="FKBP-like"/>
    <property type="match status" value="1"/>
</dbReference>
<name>A0AAD7UGN7_9STRA</name>
<evidence type="ECO:0000256" key="4">
    <source>
        <dbReference type="ARBA" id="ARBA00023235"/>
    </source>
</evidence>
<dbReference type="PANTHER" id="PTHR10516">
    <property type="entry name" value="PEPTIDYL-PROLYL CIS-TRANS ISOMERASE"/>
    <property type="match status" value="1"/>
</dbReference>
<dbReference type="Pfam" id="PF00254">
    <property type="entry name" value="FKBP_C"/>
    <property type="match status" value="1"/>
</dbReference>
<dbReference type="InterPro" id="IPR050689">
    <property type="entry name" value="FKBP-type_PPIase"/>
</dbReference>
<reference evidence="7" key="1">
    <citation type="submission" date="2023-01" db="EMBL/GenBank/DDBJ databases">
        <title>Metagenome sequencing of chrysophaentin producing Chrysophaeum taylorii.</title>
        <authorList>
            <person name="Davison J."/>
            <person name="Bewley C."/>
        </authorList>
    </citation>
    <scope>NUCLEOTIDE SEQUENCE</scope>
    <source>
        <strain evidence="7">NIES-1699</strain>
    </source>
</reference>
<dbReference type="GO" id="GO:0003755">
    <property type="term" value="F:peptidyl-prolyl cis-trans isomerase activity"/>
    <property type="evidence" value="ECO:0007669"/>
    <property type="project" value="UniProtKB-KW"/>
</dbReference>
<protein>
    <recommendedName>
        <fullName evidence="2 5">peptidylprolyl isomerase</fullName>
        <ecNumber evidence="2 5">5.2.1.8</ecNumber>
    </recommendedName>
</protein>
<dbReference type="Proteomes" id="UP001230188">
    <property type="component" value="Unassembled WGS sequence"/>
</dbReference>
<dbReference type="EC" id="5.2.1.8" evidence="2 5"/>
<comment type="catalytic activity">
    <reaction evidence="1 5">
        <text>[protein]-peptidylproline (omega=180) = [protein]-peptidylproline (omega=0)</text>
        <dbReference type="Rhea" id="RHEA:16237"/>
        <dbReference type="Rhea" id="RHEA-COMP:10747"/>
        <dbReference type="Rhea" id="RHEA-COMP:10748"/>
        <dbReference type="ChEBI" id="CHEBI:83833"/>
        <dbReference type="ChEBI" id="CHEBI:83834"/>
        <dbReference type="EC" id="5.2.1.8"/>
    </reaction>
</comment>
<organism evidence="7 8">
    <name type="scientific">Chrysophaeum taylorii</name>
    <dbReference type="NCBI Taxonomy" id="2483200"/>
    <lineage>
        <taxon>Eukaryota</taxon>
        <taxon>Sar</taxon>
        <taxon>Stramenopiles</taxon>
        <taxon>Ochrophyta</taxon>
        <taxon>Pelagophyceae</taxon>
        <taxon>Pelagomonadales</taxon>
        <taxon>Pelagomonadaceae</taxon>
        <taxon>Chrysophaeum</taxon>
    </lineage>
</organism>
<keyword evidence="4 5" id="KW-0413">Isomerase</keyword>
<evidence type="ECO:0000313" key="7">
    <source>
        <dbReference type="EMBL" id="KAJ8605124.1"/>
    </source>
</evidence>
<dbReference type="FunFam" id="3.10.50.40:FF:000025">
    <property type="entry name" value="Peptidylprolyl isomerase"/>
    <property type="match status" value="1"/>
</dbReference>
<evidence type="ECO:0000256" key="3">
    <source>
        <dbReference type="ARBA" id="ARBA00023110"/>
    </source>
</evidence>
<gene>
    <name evidence="7" type="ORF">CTAYLR_000441</name>
</gene>
<dbReference type="PANTHER" id="PTHR10516:SF443">
    <property type="entry name" value="FK506-BINDING PROTEIN 59-RELATED"/>
    <property type="match status" value="1"/>
</dbReference>
<dbReference type="PROSITE" id="PS50059">
    <property type="entry name" value="FKBP_PPIASE"/>
    <property type="match status" value="1"/>
</dbReference>
<evidence type="ECO:0000256" key="5">
    <source>
        <dbReference type="PROSITE-ProRule" id="PRU00277"/>
    </source>
</evidence>
<proteinExistence type="predicted"/>
<evidence type="ECO:0000259" key="6">
    <source>
        <dbReference type="PROSITE" id="PS50059"/>
    </source>
</evidence>
<comment type="caution">
    <text evidence="7">The sequence shown here is derived from an EMBL/GenBank/DDBJ whole genome shotgun (WGS) entry which is preliminary data.</text>
</comment>
<dbReference type="EMBL" id="JAQMWT010000317">
    <property type="protein sequence ID" value="KAJ8605124.1"/>
    <property type="molecule type" value="Genomic_DNA"/>
</dbReference>
<dbReference type="InterPro" id="IPR046357">
    <property type="entry name" value="PPIase_dom_sf"/>
</dbReference>
<evidence type="ECO:0000256" key="2">
    <source>
        <dbReference type="ARBA" id="ARBA00013194"/>
    </source>
</evidence>
<keyword evidence="8" id="KW-1185">Reference proteome</keyword>
<feature type="domain" description="PPIase FKBP-type" evidence="6">
    <location>
        <begin position="24"/>
        <end position="112"/>
    </location>
</feature>
<evidence type="ECO:0000313" key="8">
    <source>
        <dbReference type="Proteomes" id="UP001230188"/>
    </source>
</evidence>
<accession>A0AAD7UGN7</accession>
<evidence type="ECO:0000256" key="1">
    <source>
        <dbReference type="ARBA" id="ARBA00000971"/>
    </source>
</evidence>
<dbReference type="InterPro" id="IPR001179">
    <property type="entry name" value="PPIase_FKBP_dom"/>
</dbReference>